<accession>A0A7T7WJR5</accession>
<proteinExistence type="predicted"/>
<organism evidence="3 4">
    <name type="scientific">Acinetobacter variabilis</name>
    <dbReference type="NCBI Taxonomy" id="70346"/>
    <lineage>
        <taxon>Bacteria</taxon>
        <taxon>Pseudomonadati</taxon>
        <taxon>Pseudomonadota</taxon>
        <taxon>Gammaproteobacteria</taxon>
        <taxon>Moraxellales</taxon>
        <taxon>Moraxellaceae</taxon>
        <taxon>Acinetobacter</taxon>
    </lineage>
</organism>
<reference evidence="3 4" key="1">
    <citation type="submission" date="2020-08" db="EMBL/GenBank/DDBJ databases">
        <title>Emergence of ISAba1-mediated novel tet(X) in Acinetobacter variabilis from a chicken farm.</title>
        <authorList>
            <person name="Peng K."/>
            <person name="Li R."/>
        </authorList>
    </citation>
    <scope>NUCLEOTIDE SEQUENCE [LARGE SCALE GENOMIC DNA]</scope>
    <source>
        <strain evidence="3 4">XM9F202-2</strain>
    </source>
</reference>
<dbReference type="InterPro" id="IPR045175">
    <property type="entry name" value="M28_fam"/>
</dbReference>
<dbReference type="AlphaFoldDB" id="A0A7T7WJR5"/>
<protein>
    <submittedName>
        <fullName evidence="3">M28 family peptidase</fullName>
    </submittedName>
</protein>
<evidence type="ECO:0000313" key="3">
    <source>
        <dbReference type="EMBL" id="QQN88952.1"/>
    </source>
</evidence>
<evidence type="ECO:0000259" key="2">
    <source>
        <dbReference type="Pfam" id="PF04389"/>
    </source>
</evidence>
<dbReference type="InterPro" id="IPR007484">
    <property type="entry name" value="Peptidase_M28"/>
</dbReference>
<dbReference type="Pfam" id="PF04389">
    <property type="entry name" value="Peptidase_M28"/>
    <property type="match status" value="1"/>
</dbReference>
<sequence>MRTSLIIKRYCTFLLIILGLTSSGMSFAAPANFSSKQAQTEHLELFIKQIISVDEYRNFKNTSELNRVSAWLKEQMRLLGIPCQFQNYIVNSLSYRNVVCQLNAKAKTKLVIGAHYDVFSDLYGADNNASGVAGVLETARLLALQKSKLKHNIEFAFYTLEEPPYFKTEHMGSYLHAKALKAQKQKVKGVIILDSIGYYDENLVQTYPTGLKWIYPRHGNFIAAIGHLASAGLTGDYCASMQRFKRLDCQRFVSPAFAQDMNFSGYLNYAKFNYSTMLITDTAHYRNPYYNTEQDTLDKLDLTKMAQVVNGLVDMVIRL</sequence>
<dbReference type="GO" id="GO:0008235">
    <property type="term" value="F:metalloexopeptidase activity"/>
    <property type="evidence" value="ECO:0007669"/>
    <property type="project" value="InterPro"/>
</dbReference>
<dbReference type="Gene3D" id="3.40.630.10">
    <property type="entry name" value="Zn peptidases"/>
    <property type="match status" value="1"/>
</dbReference>
<dbReference type="PANTHER" id="PTHR12147">
    <property type="entry name" value="METALLOPEPTIDASE M28 FAMILY MEMBER"/>
    <property type="match status" value="1"/>
</dbReference>
<feature type="domain" description="Peptidase M28" evidence="2">
    <location>
        <begin position="97"/>
        <end position="310"/>
    </location>
</feature>
<evidence type="ECO:0000313" key="4">
    <source>
        <dbReference type="Proteomes" id="UP000596079"/>
    </source>
</evidence>
<dbReference type="RefSeq" id="WP_180053175.1">
    <property type="nucleotide sequence ID" value="NZ_CP060811.1"/>
</dbReference>
<dbReference type="PANTHER" id="PTHR12147:SF26">
    <property type="entry name" value="PEPTIDASE M28 DOMAIN-CONTAINING PROTEIN"/>
    <property type="match status" value="1"/>
</dbReference>
<dbReference type="GO" id="GO:0006508">
    <property type="term" value="P:proteolysis"/>
    <property type="evidence" value="ECO:0007669"/>
    <property type="project" value="InterPro"/>
</dbReference>
<keyword evidence="1" id="KW-0732">Signal</keyword>
<dbReference type="SUPFAM" id="SSF53187">
    <property type="entry name" value="Zn-dependent exopeptidases"/>
    <property type="match status" value="1"/>
</dbReference>
<feature type="signal peptide" evidence="1">
    <location>
        <begin position="1"/>
        <end position="28"/>
    </location>
</feature>
<name>A0A7T7WJR5_9GAMM</name>
<evidence type="ECO:0000256" key="1">
    <source>
        <dbReference type="SAM" id="SignalP"/>
    </source>
</evidence>
<dbReference type="Proteomes" id="UP000596079">
    <property type="component" value="Chromosome"/>
</dbReference>
<feature type="chain" id="PRO_5032575853" evidence="1">
    <location>
        <begin position="29"/>
        <end position="319"/>
    </location>
</feature>
<gene>
    <name evidence="3" type="ORF">IAQ69_04555</name>
</gene>
<dbReference type="EMBL" id="CP060811">
    <property type="protein sequence ID" value="QQN88952.1"/>
    <property type="molecule type" value="Genomic_DNA"/>
</dbReference>